<evidence type="ECO:0000313" key="6">
    <source>
        <dbReference type="EMBL" id="KAH1182167.1"/>
    </source>
</evidence>
<dbReference type="SMART" id="SM00092">
    <property type="entry name" value="RNAse_Pc"/>
    <property type="match status" value="1"/>
</dbReference>
<comment type="similarity">
    <text evidence="2">Belongs to the pancreatic ribonuclease family.</text>
</comment>
<dbReference type="InterPro" id="IPR023412">
    <property type="entry name" value="RNaseA_domain"/>
</dbReference>
<comment type="subcellular location">
    <subcellularLocation>
        <location evidence="1">Secreted</location>
    </subcellularLocation>
</comment>
<dbReference type="EMBL" id="JAHDVG010000467">
    <property type="protein sequence ID" value="KAH1182167.1"/>
    <property type="molecule type" value="Genomic_DNA"/>
</dbReference>
<evidence type="ECO:0000256" key="3">
    <source>
        <dbReference type="ARBA" id="ARBA00022525"/>
    </source>
</evidence>
<evidence type="ECO:0000313" key="7">
    <source>
        <dbReference type="Proteomes" id="UP000827986"/>
    </source>
</evidence>
<dbReference type="Proteomes" id="UP000827986">
    <property type="component" value="Unassembled WGS sequence"/>
</dbReference>
<reference evidence="6" key="1">
    <citation type="submission" date="2021-09" db="EMBL/GenBank/DDBJ databases">
        <title>The genome of Mauremys mutica provides insights into the evolution of semi-aquatic lifestyle.</title>
        <authorList>
            <person name="Gong S."/>
            <person name="Gao Y."/>
        </authorList>
    </citation>
    <scope>NUCLEOTIDE SEQUENCE</scope>
    <source>
        <strain evidence="6">MM-2020</strain>
        <tissue evidence="6">Muscle</tissue>
    </source>
</reference>
<keyword evidence="4" id="KW-1015">Disulfide bond</keyword>
<dbReference type="PRINTS" id="PR00794">
    <property type="entry name" value="RIBONUCLEASE"/>
</dbReference>
<dbReference type="GO" id="GO:0004540">
    <property type="term" value="F:RNA nuclease activity"/>
    <property type="evidence" value="ECO:0007669"/>
    <property type="project" value="TreeGrafter"/>
</dbReference>
<proteinExistence type="inferred from homology"/>
<dbReference type="AlphaFoldDB" id="A0A9D3XLJ3"/>
<dbReference type="GO" id="GO:0003676">
    <property type="term" value="F:nucleic acid binding"/>
    <property type="evidence" value="ECO:0007669"/>
    <property type="project" value="InterPro"/>
</dbReference>
<accession>A0A9D3XLJ3</accession>
<dbReference type="Gene3D" id="3.10.130.10">
    <property type="entry name" value="Ribonuclease A-like domain"/>
    <property type="match status" value="1"/>
</dbReference>
<keyword evidence="7" id="KW-1185">Reference proteome</keyword>
<comment type="caution">
    <text evidence="6">The sequence shown here is derived from an EMBL/GenBank/DDBJ whole genome shotgun (WGS) entry which is preliminary data.</text>
</comment>
<gene>
    <name evidence="6" type="ORF">KIL84_009921</name>
</gene>
<dbReference type="InterPro" id="IPR001427">
    <property type="entry name" value="RNaseA"/>
</dbReference>
<sequence>MNEKRKNLLASKMEADRHEACKCGSVSTAYDGEGDSSLVHGICALLEKGIHLVDPVTDRATALRGSCPFLFLTLAQNIVLPSSCQRFVSEHVDFPKTRPPTDQSYCKAMMRRLSLTHSGCRPSNTFIHAPTRQVGAICSRKGRCVYPSLNQCDSLTAFRLTTCLLVFSPRRPPRCIYREIPQTRRIRVACNQQQQPVHFLRIL</sequence>
<protein>
    <recommendedName>
        <fullName evidence="5">Ribonuclease A-domain domain-containing protein</fullName>
    </recommendedName>
</protein>
<dbReference type="SUPFAM" id="SSF54076">
    <property type="entry name" value="RNase A-like"/>
    <property type="match status" value="1"/>
</dbReference>
<dbReference type="Pfam" id="PF00074">
    <property type="entry name" value="RnaseA"/>
    <property type="match status" value="1"/>
</dbReference>
<dbReference type="GO" id="GO:0050830">
    <property type="term" value="P:defense response to Gram-positive bacterium"/>
    <property type="evidence" value="ECO:0007669"/>
    <property type="project" value="TreeGrafter"/>
</dbReference>
<dbReference type="InterPro" id="IPR036816">
    <property type="entry name" value="RNaseA-like_dom_sf"/>
</dbReference>
<evidence type="ECO:0000259" key="5">
    <source>
        <dbReference type="SMART" id="SM00092"/>
    </source>
</evidence>
<feature type="domain" description="Ribonuclease A-domain" evidence="5">
    <location>
        <begin position="80"/>
        <end position="203"/>
    </location>
</feature>
<keyword evidence="3" id="KW-0964">Secreted</keyword>
<name>A0A9D3XLJ3_9SAUR</name>
<evidence type="ECO:0000256" key="4">
    <source>
        <dbReference type="ARBA" id="ARBA00023157"/>
    </source>
</evidence>
<organism evidence="6 7">
    <name type="scientific">Mauremys mutica</name>
    <name type="common">yellowpond turtle</name>
    <dbReference type="NCBI Taxonomy" id="74926"/>
    <lineage>
        <taxon>Eukaryota</taxon>
        <taxon>Metazoa</taxon>
        <taxon>Chordata</taxon>
        <taxon>Craniata</taxon>
        <taxon>Vertebrata</taxon>
        <taxon>Euteleostomi</taxon>
        <taxon>Archelosauria</taxon>
        <taxon>Testudinata</taxon>
        <taxon>Testudines</taxon>
        <taxon>Cryptodira</taxon>
        <taxon>Durocryptodira</taxon>
        <taxon>Testudinoidea</taxon>
        <taxon>Geoemydidae</taxon>
        <taxon>Geoemydinae</taxon>
        <taxon>Mauremys</taxon>
    </lineage>
</organism>
<dbReference type="PANTHER" id="PTHR11437:SF10">
    <property type="entry name" value="ANGIOGENIN-RELATED"/>
    <property type="match status" value="1"/>
</dbReference>
<evidence type="ECO:0000256" key="1">
    <source>
        <dbReference type="ARBA" id="ARBA00004613"/>
    </source>
</evidence>
<evidence type="ECO:0000256" key="2">
    <source>
        <dbReference type="ARBA" id="ARBA00005600"/>
    </source>
</evidence>
<dbReference type="GO" id="GO:0005576">
    <property type="term" value="C:extracellular region"/>
    <property type="evidence" value="ECO:0007669"/>
    <property type="project" value="UniProtKB-SubCell"/>
</dbReference>
<dbReference type="PANTHER" id="PTHR11437">
    <property type="entry name" value="RIBONUCLEASE"/>
    <property type="match status" value="1"/>
</dbReference>